<dbReference type="PATRIC" id="fig|1073383.3.peg.805"/>
<dbReference type="AlphaFoldDB" id="K1J471"/>
<evidence type="ECO:0000313" key="1">
    <source>
        <dbReference type="EMBL" id="EKB22737.1"/>
    </source>
</evidence>
<proteinExistence type="predicted"/>
<sequence>MGRNDNLPRNADLCHVERLLIMKFPYKLIFVIALAACWNQNGNAAVIKYNLVDADLRHFLFIENQEDHNLFITPTDYLDPRLSGGNAWTSDSRQVSLAYADNGHNYSVTNYNIDMWENGPIRHPYINQRCIKSWSGCDPQTAEAINKPAEVNESGFYGLMKAATGYAHAKLSSSFFDYLRSMPVGTILNREMNFCMTTRVYNAAAGERCVNQDSGSWYVKKTQHKKSGHLRFIQTNAISEVIVDSNGMPYILPGSQGCENYRLGTRDGVLCRFLDYEFNQDGSQSFSDPYIYTNIKNSTLNSAIVSADVQMSTNLTNWALRGADYYVSYLKGQSSIYLFLSSNFFKQVVRLGLQEQLTRNLINFNMRNIKAPESGFYEFSGTTEIVIKPRDFSVSILSSEGVSSPYQEGSVGKDILNFSYKISDSGPISADMLEIAITQDIGSPYQGFCTFYPAEDSVIEQAVPIPTKLVFNSTTNGLLSQHNIRCDGTPLDIRALGIQDSTTPQEWNDPISGKGITRFYELALEFDLTDPMVQRTINDELWEGSVQQSGTITIKGTWR</sequence>
<evidence type="ECO:0000313" key="2">
    <source>
        <dbReference type="Proteomes" id="UP000006087"/>
    </source>
</evidence>
<dbReference type="EMBL" id="AGWU01000008">
    <property type="protein sequence ID" value="EKB22737.1"/>
    <property type="molecule type" value="Genomic_DNA"/>
</dbReference>
<name>K1J471_AERVE</name>
<accession>K1J471</accession>
<dbReference type="HOGENOM" id="CLU_039494_0_0_6"/>
<protein>
    <submittedName>
        <fullName evidence="1">Uncharacterized protein</fullName>
    </submittedName>
</protein>
<dbReference type="Proteomes" id="UP000006087">
    <property type="component" value="Unassembled WGS sequence"/>
</dbReference>
<organism evidence="1 2">
    <name type="scientific">Aeromonas veronii AMC34</name>
    <dbReference type="NCBI Taxonomy" id="1073383"/>
    <lineage>
        <taxon>Bacteria</taxon>
        <taxon>Pseudomonadati</taxon>
        <taxon>Pseudomonadota</taxon>
        <taxon>Gammaproteobacteria</taxon>
        <taxon>Aeromonadales</taxon>
        <taxon>Aeromonadaceae</taxon>
        <taxon>Aeromonas</taxon>
    </lineage>
</organism>
<gene>
    <name evidence="1" type="ORF">HMPREF1168_00793</name>
</gene>
<reference evidence="1 2" key="1">
    <citation type="submission" date="2012-06" db="EMBL/GenBank/DDBJ databases">
        <title>The Genome Sequence of Aeromonas veronii AMC34.</title>
        <authorList>
            <consortium name="The Broad Institute Genome Sequencing Platform"/>
            <person name="Earl A."/>
            <person name="Ward D."/>
            <person name="Feldgarden M."/>
            <person name="Gevers D."/>
            <person name="Graf J."/>
            <person name="Tomasi A."/>
            <person name="Horneman A."/>
            <person name="Walker B."/>
            <person name="Young S.K."/>
            <person name="Zeng Q."/>
            <person name="Gargeya S."/>
            <person name="Fitzgerald M."/>
            <person name="Haas B."/>
            <person name="Abouelleil A."/>
            <person name="Alvarado L."/>
            <person name="Arachchi H.M."/>
            <person name="Berlin A.M."/>
            <person name="Chapman S.B."/>
            <person name="Goldberg J."/>
            <person name="Griggs A."/>
            <person name="Gujja S."/>
            <person name="Hansen M."/>
            <person name="Howarth C."/>
            <person name="Imamovic A."/>
            <person name="Larimer J."/>
            <person name="McCowan C."/>
            <person name="Montmayeur A."/>
            <person name="Murphy C."/>
            <person name="Neiman D."/>
            <person name="Pearson M."/>
            <person name="Priest M."/>
            <person name="Roberts A."/>
            <person name="Saif S."/>
            <person name="Shea T."/>
            <person name="Sisk P."/>
            <person name="Sykes S."/>
            <person name="Wortman J."/>
            <person name="Nusbaum C."/>
            <person name="Birren B."/>
        </authorList>
    </citation>
    <scope>NUCLEOTIDE SEQUENCE [LARGE SCALE GENOMIC DNA]</scope>
    <source>
        <strain evidence="1 2">AMC34</strain>
    </source>
</reference>
<comment type="caution">
    <text evidence="1">The sequence shown here is derived from an EMBL/GenBank/DDBJ whole genome shotgun (WGS) entry which is preliminary data.</text>
</comment>